<dbReference type="Proteomes" id="UP000324897">
    <property type="component" value="Unassembled WGS sequence"/>
</dbReference>
<dbReference type="Gramene" id="TVU02773">
    <property type="protein sequence ID" value="TVU02773"/>
    <property type="gene ID" value="EJB05_51718"/>
</dbReference>
<proteinExistence type="predicted"/>
<gene>
    <name evidence="1" type="ORF">EJB05_51718</name>
</gene>
<reference evidence="1 2" key="1">
    <citation type="journal article" date="2019" name="Sci. Rep.">
        <title>A high-quality genome of Eragrostis curvula grass provides insights into Poaceae evolution and supports new strategies to enhance forage quality.</title>
        <authorList>
            <person name="Carballo J."/>
            <person name="Santos B.A.C.M."/>
            <person name="Zappacosta D."/>
            <person name="Garbus I."/>
            <person name="Selva J.P."/>
            <person name="Gallo C.A."/>
            <person name="Diaz A."/>
            <person name="Albertini E."/>
            <person name="Caccamo M."/>
            <person name="Echenique V."/>
        </authorList>
    </citation>
    <scope>NUCLEOTIDE SEQUENCE [LARGE SCALE GENOMIC DNA]</scope>
    <source>
        <strain evidence="2">cv. Victoria</strain>
        <tissue evidence="1">Leaf</tissue>
    </source>
</reference>
<dbReference type="AlphaFoldDB" id="A0A5J9SUS3"/>
<dbReference type="EMBL" id="RWGY01000280">
    <property type="protein sequence ID" value="TVU02773.1"/>
    <property type="molecule type" value="Genomic_DNA"/>
</dbReference>
<comment type="caution">
    <text evidence="1">The sequence shown here is derived from an EMBL/GenBank/DDBJ whole genome shotgun (WGS) entry which is preliminary data.</text>
</comment>
<accession>A0A5J9SUS3</accession>
<organism evidence="1 2">
    <name type="scientific">Eragrostis curvula</name>
    <name type="common">weeping love grass</name>
    <dbReference type="NCBI Taxonomy" id="38414"/>
    <lineage>
        <taxon>Eukaryota</taxon>
        <taxon>Viridiplantae</taxon>
        <taxon>Streptophyta</taxon>
        <taxon>Embryophyta</taxon>
        <taxon>Tracheophyta</taxon>
        <taxon>Spermatophyta</taxon>
        <taxon>Magnoliopsida</taxon>
        <taxon>Liliopsida</taxon>
        <taxon>Poales</taxon>
        <taxon>Poaceae</taxon>
        <taxon>PACMAD clade</taxon>
        <taxon>Chloridoideae</taxon>
        <taxon>Eragrostideae</taxon>
        <taxon>Eragrostidinae</taxon>
        <taxon>Eragrostis</taxon>
    </lineage>
</organism>
<sequence>MPPSPSASRTASLSMFTAARLKMKNGARQKRMKVTMCTYMLPKPSLLMFHPNKQQLHNTERYAKEMSSSHSSNNPPTHCGCCSANEYLCSGWASGTPPSSPITSCYTTICLDFGVQRTSCQVWSLQMKFEQCEISLVDHNQVSFVVKLARDYIDARIAKALAVSTWKEKEKTETCTICLEDTSVSKIHAVEGAREV</sequence>
<protein>
    <submittedName>
        <fullName evidence="1">Uncharacterized protein</fullName>
    </submittedName>
</protein>
<evidence type="ECO:0000313" key="1">
    <source>
        <dbReference type="EMBL" id="TVU02773.1"/>
    </source>
</evidence>
<keyword evidence="2" id="KW-1185">Reference proteome</keyword>
<feature type="non-terminal residue" evidence="1">
    <location>
        <position position="1"/>
    </location>
</feature>
<name>A0A5J9SUS3_9POAL</name>
<evidence type="ECO:0000313" key="2">
    <source>
        <dbReference type="Proteomes" id="UP000324897"/>
    </source>
</evidence>
<dbReference type="OrthoDB" id="10278412at2759"/>